<protein>
    <submittedName>
        <fullName evidence="2">Uncharacterized protein</fullName>
    </submittedName>
</protein>
<dbReference type="HOGENOM" id="CLU_006344_1_0_1"/>
<reference evidence="2 3" key="1">
    <citation type="journal article" date="2012" name="Proc. Natl. Acad. Sci. U.S.A.">
        <title>Comparative genomics of Ceriporiopsis subvermispora and Phanerochaete chrysosporium provide insight into selective ligninolysis.</title>
        <authorList>
            <person name="Fernandez-Fueyo E."/>
            <person name="Ruiz-Duenas F.J."/>
            <person name="Ferreira P."/>
            <person name="Floudas D."/>
            <person name="Hibbett D.S."/>
            <person name="Canessa P."/>
            <person name="Larrondo L.F."/>
            <person name="James T.Y."/>
            <person name="Seelenfreund D."/>
            <person name="Lobos S."/>
            <person name="Polanco R."/>
            <person name="Tello M."/>
            <person name="Honda Y."/>
            <person name="Watanabe T."/>
            <person name="Watanabe T."/>
            <person name="Ryu J.S."/>
            <person name="Kubicek C.P."/>
            <person name="Schmoll M."/>
            <person name="Gaskell J."/>
            <person name="Hammel K.E."/>
            <person name="St John F.J."/>
            <person name="Vanden Wymelenberg A."/>
            <person name="Sabat G."/>
            <person name="Splinter BonDurant S."/>
            <person name="Syed K."/>
            <person name="Yadav J.S."/>
            <person name="Doddapaneni H."/>
            <person name="Subramanian V."/>
            <person name="Lavin J.L."/>
            <person name="Oguiza J.A."/>
            <person name="Perez G."/>
            <person name="Pisabarro A.G."/>
            <person name="Ramirez L."/>
            <person name="Santoyo F."/>
            <person name="Master E."/>
            <person name="Coutinho P.M."/>
            <person name="Henrissat B."/>
            <person name="Lombard V."/>
            <person name="Magnuson J.K."/>
            <person name="Kuees U."/>
            <person name="Hori C."/>
            <person name="Igarashi K."/>
            <person name="Samejima M."/>
            <person name="Held B.W."/>
            <person name="Barry K.W."/>
            <person name="LaButti K.M."/>
            <person name="Lapidus A."/>
            <person name="Lindquist E.A."/>
            <person name="Lucas S.M."/>
            <person name="Riley R."/>
            <person name="Salamov A.A."/>
            <person name="Hoffmeister D."/>
            <person name="Schwenk D."/>
            <person name="Hadar Y."/>
            <person name="Yarden O."/>
            <person name="de Vries R.P."/>
            <person name="Wiebenga A."/>
            <person name="Stenlid J."/>
            <person name="Eastwood D."/>
            <person name="Grigoriev I.V."/>
            <person name="Berka R.M."/>
            <person name="Blanchette R.A."/>
            <person name="Kersten P."/>
            <person name="Martinez A.T."/>
            <person name="Vicuna R."/>
            <person name="Cullen D."/>
        </authorList>
    </citation>
    <scope>NUCLEOTIDE SEQUENCE [LARGE SCALE GENOMIC DNA]</scope>
    <source>
        <strain evidence="2 3">B</strain>
    </source>
</reference>
<dbReference type="AlphaFoldDB" id="M2QYL8"/>
<dbReference type="Proteomes" id="UP000016930">
    <property type="component" value="Unassembled WGS sequence"/>
</dbReference>
<keyword evidence="3" id="KW-1185">Reference proteome</keyword>
<dbReference type="EMBL" id="KB445817">
    <property type="protein sequence ID" value="EMD31631.1"/>
    <property type="molecule type" value="Genomic_DNA"/>
</dbReference>
<sequence length="761" mass="86095">MCFGRLSLGKDGNSGSVIRDPEDADEEVSSTENEKEANVICNDEADALDHDSEIELDELDELNEDDGKITRESHPLLDTRPCDENGKFLPADSPPPPQSNEPDKDNFEPFDDRIHFETADFLYTHNQMSAGDIDFLGHLWAATLLKHKISPPFADHTELYETIDSIKAGDVRWQSRNMKYTGPIADPDSAPKWQTQGYDIWFRDMRQVMRNLLSNPEFDGEFDYTPIDFMSGDWAWGEASTIAGENPGTIGSMLVPIILRSDKTTVSVATGQNEYHPVYASIGNVHNNVRRAHRNAMVVIGFLAIPKVQLILASATKDMEDDAAFRKFKRQLMHTSLSMMLCSLKTNMSKPVVVRCPDGRFQRAVFTIGPYIADYPEQVLLTCINQGWCPRCKAKRLDLENDAKPRSREWLNAMTASLPTGTLRKKHSIVKDAIPFTNDFPRADIHDLISPEILHQLIKGTFKDHLVSWVEEYLNKTHRKAQAAHIMADIDWRPGSCFGVNVATLHQAASGMSKQDTPKTRDDLAREEHEKEDQGDVPGARVQDRVDMANMRQRHYSRNVEDLVEHIREPRLPELISQYIYGHTTPNPLPDSQVPKEDLPSFRENVFVHHSAAATYFAPSNPSGTGGMHREHIRATPSWYRGPSQFDCVYLKRDVSQPGLAGLDVARGRDINAPSFIDTKWLTPRLTRRRGMWIVKPDTGPGGRQNLGVVPIRSILRAAHLMPRFGRSAVSREVTAYNSLDAYKRFYVNRYIDHHAFEVIC</sequence>
<name>M2QYL8_CERS8</name>
<proteinExistence type="predicted"/>
<feature type="compositionally biased region" description="Basic and acidic residues" evidence="1">
    <location>
        <begin position="65"/>
        <end position="86"/>
    </location>
</feature>
<evidence type="ECO:0000313" key="2">
    <source>
        <dbReference type="EMBL" id="EMD31631.1"/>
    </source>
</evidence>
<dbReference type="STRING" id="914234.M2QYL8"/>
<evidence type="ECO:0000256" key="1">
    <source>
        <dbReference type="SAM" id="MobiDB-lite"/>
    </source>
</evidence>
<feature type="compositionally biased region" description="Acidic residues" evidence="1">
    <location>
        <begin position="54"/>
        <end position="64"/>
    </location>
</feature>
<feature type="compositionally biased region" description="Basic and acidic residues" evidence="1">
    <location>
        <begin position="101"/>
        <end position="110"/>
    </location>
</feature>
<dbReference type="Pfam" id="PF18759">
    <property type="entry name" value="Plavaka"/>
    <property type="match status" value="1"/>
</dbReference>
<gene>
    <name evidence="2" type="ORF">CERSUDRAFT_78076</name>
</gene>
<dbReference type="OrthoDB" id="3199698at2759"/>
<evidence type="ECO:0000313" key="3">
    <source>
        <dbReference type="Proteomes" id="UP000016930"/>
    </source>
</evidence>
<feature type="region of interest" description="Disordered" evidence="1">
    <location>
        <begin position="509"/>
        <end position="538"/>
    </location>
</feature>
<dbReference type="InterPro" id="IPR041078">
    <property type="entry name" value="Plavaka"/>
</dbReference>
<feature type="region of interest" description="Disordered" evidence="1">
    <location>
        <begin position="1"/>
        <end position="110"/>
    </location>
</feature>
<organism evidence="2 3">
    <name type="scientific">Ceriporiopsis subvermispora (strain B)</name>
    <name type="common">White-rot fungus</name>
    <name type="synonym">Gelatoporia subvermispora</name>
    <dbReference type="NCBI Taxonomy" id="914234"/>
    <lineage>
        <taxon>Eukaryota</taxon>
        <taxon>Fungi</taxon>
        <taxon>Dikarya</taxon>
        <taxon>Basidiomycota</taxon>
        <taxon>Agaricomycotina</taxon>
        <taxon>Agaricomycetes</taxon>
        <taxon>Polyporales</taxon>
        <taxon>Gelatoporiaceae</taxon>
        <taxon>Gelatoporia</taxon>
    </lineage>
</organism>
<feature type="compositionally biased region" description="Basic and acidic residues" evidence="1">
    <location>
        <begin position="516"/>
        <end position="534"/>
    </location>
</feature>
<accession>M2QYL8</accession>